<keyword evidence="3" id="KW-1185">Reference proteome</keyword>
<dbReference type="Proteomes" id="UP001596958">
    <property type="component" value="Unassembled WGS sequence"/>
</dbReference>
<keyword evidence="1" id="KW-0732">Signal</keyword>
<name>A0ABW2YWU5_9SPHI</name>
<feature type="signal peptide" evidence="1">
    <location>
        <begin position="1"/>
        <end position="19"/>
    </location>
</feature>
<proteinExistence type="predicted"/>
<dbReference type="SUPFAM" id="SSF50969">
    <property type="entry name" value="YVTN repeat-like/Quinoprotein amine dehydrogenase"/>
    <property type="match status" value="1"/>
</dbReference>
<dbReference type="EMBL" id="JBHTHU010000006">
    <property type="protein sequence ID" value="MFD0750664.1"/>
    <property type="molecule type" value="Genomic_DNA"/>
</dbReference>
<gene>
    <name evidence="2" type="ORF">ACFQZS_10950</name>
</gene>
<organism evidence="2 3">
    <name type="scientific">Mucilaginibacter calamicampi</name>
    <dbReference type="NCBI Taxonomy" id="1302352"/>
    <lineage>
        <taxon>Bacteria</taxon>
        <taxon>Pseudomonadati</taxon>
        <taxon>Bacteroidota</taxon>
        <taxon>Sphingobacteriia</taxon>
        <taxon>Sphingobacteriales</taxon>
        <taxon>Sphingobacteriaceae</taxon>
        <taxon>Mucilaginibacter</taxon>
    </lineage>
</organism>
<evidence type="ECO:0000256" key="1">
    <source>
        <dbReference type="SAM" id="SignalP"/>
    </source>
</evidence>
<accession>A0ABW2YWU5</accession>
<comment type="caution">
    <text evidence="2">The sequence shown here is derived from an EMBL/GenBank/DDBJ whole genome shotgun (WGS) entry which is preliminary data.</text>
</comment>
<feature type="chain" id="PRO_5045299888" evidence="1">
    <location>
        <begin position="20"/>
        <end position="492"/>
    </location>
</feature>
<dbReference type="RefSeq" id="WP_377100126.1">
    <property type="nucleotide sequence ID" value="NZ_JBHTHU010000006.1"/>
</dbReference>
<protein>
    <submittedName>
        <fullName evidence="2">Uncharacterized protein</fullName>
    </submittedName>
</protein>
<evidence type="ECO:0000313" key="3">
    <source>
        <dbReference type="Proteomes" id="UP001596958"/>
    </source>
</evidence>
<sequence length="492" mass="54871">MKLLFFFSAFLILCRPAAAQDKAPPVVEDFAKKINNSTAMVVDEHLNVLALQTDDDKYDVVGVDDKMQQVWKIPVAGDNLWMKKFKSKILVLTSLANKSRAAGDINYTAYVVDPATGKITTSKVVYHATSEFVQQPQLFTGDGDFFKLAVRTTTRKENIGMFAEMFKSGSAIANEWNQTADLRIISYTEKLDTINTLRPVLTNGIFLSLTVSKNQDVFIGWFNGPSMEIYKYDAGQTKPSNFLAVPVDFKPGRNSIVANSLFLRPSENKNILNFGLIYSNEKGFNELGIGRLNFSTNQKNFVTQAFDKANLNAWKKNFQPLNKDLDDVDFGLAGGMTIQYLEEVNGKIVVAAAPNWHQTSRYGTIYATSSMVLNGYDENLNLKFSQVLPTNAFHGVDNPTISFHVRKNELNILANTKNGIASNACAYAVLDLNTGKWAKMYKLSKKKIAALAYSKGSSVLWFGDRFVLPYFSLALYSATKNSVTLQTNLYQD</sequence>
<dbReference type="InterPro" id="IPR011044">
    <property type="entry name" value="Quino_amine_DH_bsu"/>
</dbReference>
<reference evidence="3" key="1">
    <citation type="journal article" date="2019" name="Int. J. Syst. Evol. Microbiol.">
        <title>The Global Catalogue of Microorganisms (GCM) 10K type strain sequencing project: providing services to taxonomists for standard genome sequencing and annotation.</title>
        <authorList>
            <consortium name="The Broad Institute Genomics Platform"/>
            <consortium name="The Broad Institute Genome Sequencing Center for Infectious Disease"/>
            <person name="Wu L."/>
            <person name="Ma J."/>
        </authorList>
    </citation>
    <scope>NUCLEOTIDE SEQUENCE [LARGE SCALE GENOMIC DNA]</scope>
    <source>
        <strain evidence="3">CCUG 63418</strain>
    </source>
</reference>
<evidence type="ECO:0000313" key="2">
    <source>
        <dbReference type="EMBL" id="MFD0750664.1"/>
    </source>
</evidence>